<dbReference type="RefSeq" id="WP_167227229.1">
    <property type="nucleotide sequence ID" value="NZ_JAAQPH010000014.1"/>
</dbReference>
<organism evidence="1 2">
    <name type="scientific">Pelagibius litoralis</name>
    <dbReference type="NCBI Taxonomy" id="374515"/>
    <lineage>
        <taxon>Bacteria</taxon>
        <taxon>Pseudomonadati</taxon>
        <taxon>Pseudomonadota</taxon>
        <taxon>Alphaproteobacteria</taxon>
        <taxon>Rhodospirillales</taxon>
        <taxon>Rhodovibrionaceae</taxon>
        <taxon>Pelagibius</taxon>
    </lineage>
</organism>
<comment type="caution">
    <text evidence="1">The sequence shown here is derived from an EMBL/GenBank/DDBJ whole genome shotgun (WGS) entry which is preliminary data.</text>
</comment>
<proteinExistence type="predicted"/>
<evidence type="ECO:0000313" key="2">
    <source>
        <dbReference type="Proteomes" id="UP000761264"/>
    </source>
</evidence>
<sequence>MATRRRFVIGSSVVLGLAALGGTLGVRTALAHHGWRWTEGGNFELVGLIKTVQLGNPHGVLTVDAEGEIWTVEVGQPWRNERAGLKDGMLAIGTEVTILGERAADPDDKRVKAERVVIDGEIYNLYPDRD</sequence>
<dbReference type="InterPro" id="IPR046150">
    <property type="entry name" value="DUF6152"/>
</dbReference>
<dbReference type="Proteomes" id="UP000761264">
    <property type="component" value="Unassembled WGS sequence"/>
</dbReference>
<reference evidence="1" key="1">
    <citation type="submission" date="2020-03" db="EMBL/GenBank/DDBJ databases">
        <title>Genome of Pelagibius litoralis DSM 21314T.</title>
        <authorList>
            <person name="Wang G."/>
        </authorList>
    </citation>
    <scope>NUCLEOTIDE SEQUENCE</scope>
    <source>
        <strain evidence="1">DSM 21314</strain>
    </source>
</reference>
<dbReference type="EMBL" id="JAAQPH010000014">
    <property type="protein sequence ID" value="NIA70534.1"/>
    <property type="molecule type" value="Genomic_DNA"/>
</dbReference>
<evidence type="ECO:0000313" key="1">
    <source>
        <dbReference type="EMBL" id="NIA70534.1"/>
    </source>
</evidence>
<accession>A0A967F029</accession>
<gene>
    <name evidence="1" type="ORF">HBA54_18215</name>
</gene>
<dbReference type="PROSITE" id="PS51318">
    <property type="entry name" value="TAT"/>
    <property type="match status" value="1"/>
</dbReference>
<evidence type="ECO:0008006" key="3">
    <source>
        <dbReference type="Google" id="ProtNLM"/>
    </source>
</evidence>
<dbReference type="AlphaFoldDB" id="A0A967F029"/>
<dbReference type="Pfam" id="PF19649">
    <property type="entry name" value="DUF6152"/>
    <property type="match status" value="1"/>
</dbReference>
<protein>
    <recommendedName>
        <fullName evidence="3">OB-fold nucleic acid binding domain-containing protein</fullName>
    </recommendedName>
</protein>
<name>A0A967F029_9PROT</name>
<keyword evidence="2" id="KW-1185">Reference proteome</keyword>
<dbReference type="InterPro" id="IPR006311">
    <property type="entry name" value="TAT_signal"/>
</dbReference>